<dbReference type="EMBL" id="JALNTZ010000002">
    <property type="protein sequence ID" value="KAJ3663657.1"/>
    <property type="molecule type" value="Genomic_DNA"/>
</dbReference>
<evidence type="ECO:0000256" key="2">
    <source>
        <dbReference type="SAM" id="SignalP"/>
    </source>
</evidence>
<gene>
    <name evidence="3" type="ORF">Zmor_007891</name>
</gene>
<keyword evidence="2" id="KW-0732">Signal</keyword>
<protein>
    <submittedName>
        <fullName evidence="3">Uncharacterized protein</fullName>
    </submittedName>
</protein>
<dbReference type="GO" id="GO:0005576">
    <property type="term" value="C:extracellular region"/>
    <property type="evidence" value="ECO:0007669"/>
    <property type="project" value="InterPro"/>
</dbReference>
<comment type="caution">
    <text evidence="3">The sequence shown here is derived from an EMBL/GenBank/DDBJ whole genome shotgun (WGS) entry which is preliminary data.</text>
</comment>
<dbReference type="Proteomes" id="UP001168821">
    <property type="component" value="Unassembled WGS sequence"/>
</dbReference>
<dbReference type="GO" id="GO:0042742">
    <property type="term" value="P:defense response to bacterium"/>
    <property type="evidence" value="ECO:0007669"/>
    <property type="project" value="InterPro"/>
</dbReference>
<evidence type="ECO:0000313" key="4">
    <source>
        <dbReference type="Proteomes" id="UP001168821"/>
    </source>
</evidence>
<feature type="region of interest" description="Disordered" evidence="1">
    <location>
        <begin position="54"/>
        <end position="103"/>
    </location>
</feature>
<sequence>MFAKALILLVALVAISAIPPPEHQHDPEVENVHEMYFPEEINELLRFRRSIPSGASNFPQASRRRGKWSVNPDLGRDESGNTRGQVEINHKGRNHDFNAGWGKVFRGPNRAKPTWHIGGTWRW</sequence>
<organism evidence="3 4">
    <name type="scientific">Zophobas morio</name>
    <dbReference type="NCBI Taxonomy" id="2755281"/>
    <lineage>
        <taxon>Eukaryota</taxon>
        <taxon>Metazoa</taxon>
        <taxon>Ecdysozoa</taxon>
        <taxon>Arthropoda</taxon>
        <taxon>Hexapoda</taxon>
        <taxon>Insecta</taxon>
        <taxon>Pterygota</taxon>
        <taxon>Neoptera</taxon>
        <taxon>Endopterygota</taxon>
        <taxon>Coleoptera</taxon>
        <taxon>Polyphaga</taxon>
        <taxon>Cucujiformia</taxon>
        <taxon>Tenebrionidae</taxon>
        <taxon>Zophobas</taxon>
    </lineage>
</organism>
<evidence type="ECO:0000313" key="3">
    <source>
        <dbReference type="EMBL" id="KAJ3663657.1"/>
    </source>
</evidence>
<accession>A0AA38J179</accession>
<evidence type="ECO:0000256" key="1">
    <source>
        <dbReference type="SAM" id="MobiDB-lite"/>
    </source>
</evidence>
<reference evidence="3" key="1">
    <citation type="journal article" date="2023" name="G3 (Bethesda)">
        <title>Whole genome assemblies of Zophobas morio and Tenebrio molitor.</title>
        <authorList>
            <person name="Kaur S."/>
            <person name="Stinson S.A."/>
            <person name="diCenzo G.C."/>
        </authorList>
    </citation>
    <scope>NUCLEOTIDE SEQUENCE</scope>
    <source>
        <strain evidence="3">QUZm001</strain>
    </source>
</reference>
<dbReference type="AlphaFoldDB" id="A0AA38J179"/>
<feature type="chain" id="PRO_5041365424" evidence="2">
    <location>
        <begin position="18"/>
        <end position="123"/>
    </location>
</feature>
<dbReference type="InterPro" id="IPR009382">
    <property type="entry name" value="Coleoptericin"/>
</dbReference>
<proteinExistence type="predicted"/>
<dbReference type="Pfam" id="PF06286">
    <property type="entry name" value="Coleoptericin"/>
    <property type="match status" value="1"/>
</dbReference>
<feature type="signal peptide" evidence="2">
    <location>
        <begin position="1"/>
        <end position="17"/>
    </location>
</feature>
<name>A0AA38J179_9CUCU</name>
<keyword evidence="4" id="KW-1185">Reference proteome</keyword>